<reference evidence="1" key="1">
    <citation type="journal article" date="2014" name="Int. J. Syst. Evol. Microbiol.">
        <title>Complete genome sequence of Corynebacterium casei LMG S-19264T (=DSM 44701T), isolated from a smear-ripened cheese.</title>
        <authorList>
            <consortium name="US DOE Joint Genome Institute (JGI-PGF)"/>
            <person name="Walter F."/>
            <person name="Albersmeier A."/>
            <person name="Kalinowski J."/>
            <person name="Ruckert C."/>
        </authorList>
    </citation>
    <scope>NUCLEOTIDE SEQUENCE</scope>
    <source>
        <strain evidence="1">CGMCC 1.12214</strain>
    </source>
</reference>
<gene>
    <name evidence="1" type="ORF">GCM10007036_44660</name>
</gene>
<evidence type="ECO:0000313" key="2">
    <source>
        <dbReference type="Proteomes" id="UP000603912"/>
    </source>
</evidence>
<accession>A0A917ICH3</accession>
<dbReference type="PANTHER" id="PTHR12526">
    <property type="entry name" value="GLYCOSYLTRANSFERASE"/>
    <property type="match status" value="1"/>
</dbReference>
<dbReference type="Proteomes" id="UP000603912">
    <property type="component" value="Unassembled WGS sequence"/>
</dbReference>
<evidence type="ECO:0000313" key="1">
    <source>
        <dbReference type="EMBL" id="GGH32628.1"/>
    </source>
</evidence>
<organism evidence="1 2">
    <name type="scientific">Alsobacter metallidurans</name>
    <dbReference type="NCBI Taxonomy" id="340221"/>
    <lineage>
        <taxon>Bacteria</taxon>
        <taxon>Pseudomonadati</taxon>
        <taxon>Pseudomonadota</taxon>
        <taxon>Alphaproteobacteria</taxon>
        <taxon>Hyphomicrobiales</taxon>
        <taxon>Alsobacteraceae</taxon>
        <taxon>Alsobacter</taxon>
    </lineage>
</organism>
<dbReference type="SUPFAM" id="SSF53756">
    <property type="entry name" value="UDP-Glycosyltransferase/glycogen phosphorylase"/>
    <property type="match status" value="1"/>
</dbReference>
<keyword evidence="1" id="KW-0808">Transferase</keyword>
<keyword evidence="2" id="KW-1185">Reference proteome</keyword>
<reference evidence="1" key="2">
    <citation type="submission" date="2020-09" db="EMBL/GenBank/DDBJ databases">
        <authorList>
            <person name="Sun Q."/>
            <person name="Zhou Y."/>
        </authorList>
    </citation>
    <scope>NUCLEOTIDE SEQUENCE</scope>
    <source>
        <strain evidence="1">CGMCC 1.12214</strain>
    </source>
</reference>
<dbReference type="Pfam" id="PF13692">
    <property type="entry name" value="Glyco_trans_1_4"/>
    <property type="match status" value="1"/>
</dbReference>
<dbReference type="EMBL" id="BMES01000003">
    <property type="protein sequence ID" value="GGH32628.1"/>
    <property type="molecule type" value="Genomic_DNA"/>
</dbReference>
<protein>
    <submittedName>
        <fullName evidence="1">Glycosyl transferase family 1</fullName>
    </submittedName>
</protein>
<dbReference type="GO" id="GO:0016740">
    <property type="term" value="F:transferase activity"/>
    <property type="evidence" value="ECO:0007669"/>
    <property type="project" value="UniProtKB-KW"/>
</dbReference>
<sequence length="352" mass="37963">MTGAILSVAYPFAAVGPDAAGGAEQVLSAVESAIVRSGRRSIVIAQEGSRVAGECVALPRVDAVLTEAARDAVRRQCRTAIEAVAAREAVDLIHFHGIDFPSYRPDLDVPMLATLHLPADWYDPSIFRPGPRPLWLNPVSATQAAACPSSANLLAPIENGVPVDRLQAIRVRKRDFALVLARICPEKGVHLAIEAARATDIDLVIAGEVFAYPEHQRYFADEIAPRLDSRRRFVGPVGFARKRRLLHAAQCLLVPALVDETSSLVAREAIACGTAVVAFRRGALPEAVRDGETGFLVDDVAGMAAAIARARDIDPEWARAVARERFSLDGMTGRYLGLYRELTAAHRRRGAA</sequence>
<dbReference type="RefSeq" id="WP_244644014.1">
    <property type="nucleotide sequence ID" value="NZ_BMES01000003.1"/>
</dbReference>
<name>A0A917ICH3_9HYPH</name>
<proteinExistence type="predicted"/>
<dbReference type="PANTHER" id="PTHR12526:SF595">
    <property type="entry name" value="BLL5217 PROTEIN"/>
    <property type="match status" value="1"/>
</dbReference>
<dbReference type="AlphaFoldDB" id="A0A917ICH3"/>
<dbReference type="Gene3D" id="3.40.50.2000">
    <property type="entry name" value="Glycogen Phosphorylase B"/>
    <property type="match status" value="2"/>
</dbReference>
<comment type="caution">
    <text evidence="1">The sequence shown here is derived from an EMBL/GenBank/DDBJ whole genome shotgun (WGS) entry which is preliminary data.</text>
</comment>